<sequence>MDETRLLEELLLAVRDVFDCLIVQSGQKALLHFEEGVFCLSLQKLPTRNDA</sequence>
<organism evidence="1 2">
    <name type="scientific">Candidatus Gallimonas gallistercoris</name>
    <dbReference type="NCBI Taxonomy" id="2838602"/>
    <lineage>
        <taxon>Bacteria</taxon>
        <taxon>Bacillati</taxon>
        <taxon>Bacillota</taxon>
        <taxon>Clostridia</taxon>
        <taxon>Candidatus Gallimonas</taxon>
    </lineage>
</organism>
<dbReference type="EMBL" id="DXAJ01000022">
    <property type="protein sequence ID" value="HJA01974.1"/>
    <property type="molecule type" value="Genomic_DNA"/>
</dbReference>
<comment type="caution">
    <text evidence="1">The sequence shown here is derived from an EMBL/GenBank/DDBJ whole genome shotgun (WGS) entry which is preliminary data.</text>
</comment>
<accession>A0A9D2H126</accession>
<dbReference type="AlphaFoldDB" id="A0A9D2H126"/>
<protein>
    <submittedName>
        <fullName evidence="1">Uncharacterized protein</fullName>
    </submittedName>
</protein>
<reference evidence="1" key="2">
    <citation type="submission" date="2021-04" db="EMBL/GenBank/DDBJ databases">
        <authorList>
            <person name="Gilroy R."/>
        </authorList>
    </citation>
    <scope>NUCLEOTIDE SEQUENCE</scope>
    <source>
        <strain evidence="1">CHK156-179</strain>
    </source>
</reference>
<proteinExistence type="predicted"/>
<reference evidence="1" key="1">
    <citation type="journal article" date="2021" name="PeerJ">
        <title>Extensive microbial diversity within the chicken gut microbiome revealed by metagenomics and culture.</title>
        <authorList>
            <person name="Gilroy R."/>
            <person name="Ravi A."/>
            <person name="Getino M."/>
            <person name="Pursley I."/>
            <person name="Horton D.L."/>
            <person name="Alikhan N.F."/>
            <person name="Baker D."/>
            <person name="Gharbi K."/>
            <person name="Hall N."/>
            <person name="Watson M."/>
            <person name="Adriaenssens E.M."/>
            <person name="Foster-Nyarko E."/>
            <person name="Jarju S."/>
            <person name="Secka A."/>
            <person name="Antonio M."/>
            <person name="Oren A."/>
            <person name="Chaudhuri R.R."/>
            <person name="La Ragione R."/>
            <person name="Hildebrand F."/>
            <person name="Pallen M.J."/>
        </authorList>
    </citation>
    <scope>NUCLEOTIDE SEQUENCE</scope>
    <source>
        <strain evidence="1">CHK156-179</strain>
    </source>
</reference>
<name>A0A9D2H126_9FIRM</name>
<dbReference type="Proteomes" id="UP000824221">
    <property type="component" value="Unassembled WGS sequence"/>
</dbReference>
<evidence type="ECO:0000313" key="1">
    <source>
        <dbReference type="EMBL" id="HJA01974.1"/>
    </source>
</evidence>
<gene>
    <name evidence="1" type="ORF">H9797_01140</name>
</gene>
<evidence type="ECO:0000313" key="2">
    <source>
        <dbReference type="Proteomes" id="UP000824221"/>
    </source>
</evidence>